<organism evidence="7 8">
    <name type="scientific">Thiomicrospira cyclica (strain DSM 14477 / JCM 11371 / ALM1)</name>
    <name type="common">Thioalkalimicrobium cyclicum</name>
    <dbReference type="NCBI Taxonomy" id="717773"/>
    <lineage>
        <taxon>Bacteria</taxon>
        <taxon>Pseudomonadati</taxon>
        <taxon>Pseudomonadota</taxon>
        <taxon>Gammaproteobacteria</taxon>
        <taxon>Thiotrichales</taxon>
        <taxon>Piscirickettsiaceae</taxon>
        <taxon>Thiomicrospira</taxon>
    </lineage>
</organism>
<dbReference type="eggNOG" id="COG1251">
    <property type="taxonomic scope" value="Bacteria"/>
</dbReference>
<keyword evidence="8" id="KW-1185">Reference proteome</keyword>
<dbReference type="PANTHER" id="PTHR43429">
    <property type="entry name" value="PYRIDINE NUCLEOTIDE-DISULFIDE OXIDOREDUCTASE DOMAIN-CONTAINING"/>
    <property type="match status" value="1"/>
</dbReference>
<evidence type="ECO:0000259" key="5">
    <source>
        <dbReference type="Pfam" id="PF07992"/>
    </source>
</evidence>
<feature type="domain" description="FAD/NAD(P)-binding" evidence="5">
    <location>
        <begin position="8"/>
        <end position="289"/>
    </location>
</feature>
<keyword evidence="3" id="KW-0285">Flavoprotein</keyword>
<dbReference type="HOGENOM" id="CLU_003291_4_4_6"/>
<protein>
    <submittedName>
        <fullName evidence="7">Nitrite reductase (NAD(P)H)</fullName>
        <ecNumber evidence="7">1.7.1.4</ecNumber>
    </submittedName>
</protein>
<dbReference type="GO" id="GO:0008942">
    <property type="term" value="F:nitrite reductase [NAD(P)H] activity"/>
    <property type="evidence" value="ECO:0007669"/>
    <property type="project" value="UniProtKB-EC"/>
</dbReference>
<evidence type="ECO:0000256" key="4">
    <source>
        <dbReference type="ARBA" id="ARBA00022827"/>
    </source>
</evidence>
<gene>
    <name evidence="7" type="ordered locus">Thicy_0781</name>
</gene>
<dbReference type="InterPro" id="IPR023753">
    <property type="entry name" value="FAD/NAD-binding_dom"/>
</dbReference>
<dbReference type="SUPFAM" id="SSF51905">
    <property type="entry name" value="FAD/NAD(P)-binding domain"/>
    <property type="match status" value="2"/>
</dbReference>
<dbReference type="OrthoDB" id="9768666at2"/>
<dbReference type="EMBL" id="CP002776">
    <property type="protein sequence ID" value="AEG31553.1"/>
    <property type="molecule type" value="Genomic_DNA"/>
</dbReference>
<dbReference type="RefSeq" id="WP_013835332.1">
    <property type="nucleotide sequence ID" value="NC_015581.1"/>
</dbReference>
<dbReference type="Gene3D" id="3.50.50.60">
    <property type="entry name" value="FAD/NAD(P)-binding domain"/>
    <property type="match status" value="2"/>
</dbReference>
<dbReference type="PANTHER" id="PTHR43429:SF3">
    <property type="entry name" value="NITRITE REDUCTASE [NAD(P)H]"/>
    <property type="match status" value="1"/>
</dbReference>
<feature type="domain" description="NADH-rubredoxin oxidoreductase C-terminal" evidence="6">
    <location>
        <begin position="322"/>
        <end position="387"/>
    </location>
</feature>
<dbReference type="Pfam" id="PF07992">
    <property type="entry name" value="Pyr_redox_2"/>
    <property type="match status" value="1"/>
</dbReference>
<dbReference type="InterPro" id="IPR050260">
    <property type="entry name" value="FAD-bd_OxRdtase"/>
</dbReference>
<dbReference type="InterPro" id="IPR036188">
    <property type="entry name" value="FAD/NAD-bd_sf"/>
</dbReference>
<comment type="similarity">
    <text evidence="2">Belongs to the FAD-dependent oxidoreductase family.</text>
</comment>
<dbReference type="STRING" id="717773.Thicy_0781"/>
<dbReference type="InterPro" id="IPR016156">
    <property type="entry name" value="FAD/NAD-linked_Rdtase_dimer_sf"/>
</dbReference>
<dbReference type="PRINTS" id="PR00469">
    <property type="entry name" value="PNDRDTASEII"/>
</dbReference>
<keyword evidence="4" id="KW-0274">FAD</keyword>
<dbReference type="EC" id="1.7.1.4" evidence="7"/>
<sequence length="410" mass="44675">MQYAKKPRLIIIGLGMASMRLLDELVKRHATQHYAIEVLSGESTAGYNRILLSYVLSGEKTLDSITSHNQTWFDQQGIKMRLGCQVTELDPICRCVTTASGDVLAYDYCVIATGSNAQRLNIPGAKIPGTYCFRDCADAKALQSIDVNDSRPVLVVGAGLLGLEAAYGLVMQGHLVTVVHRSDRILSQQLDFNAGQQLQRSLQKQGIQFVLNRQLDEIHGGTEVAGVRLNKGEELSAKAIVMAVGIVPNTALANQAGLLVNKGIVVDGELQTSAAGVFALGECCEFEQQTFGLVAPIYRQASILADQLMHKPTQPFAHQLSATRLKVSGVEVFSFGEPNQQGDHLVFQDPTQGIYRKLVLVEGRIASAILLGNTQDANWLFDLYQQQTQVAAQQRSALLFGQAYFERIAA</sequence>
<dbReference type="PRINTS" id="PR00368">
    <property type="entry name" value="FADPNR"/>
</dbReference>
<evidence type="ECO:0000256" key="2">
    <source>
        <dbReference type="ARBA" id="ARBA00006442"/>
    </source>
</evidence>
<evidence type="ECO:0000256" key="1">
    <source>
        <dbReference type="ARBA" id="ARBA00001974"/>
    </source>
</evidence>
<dbReference type="AlphaFoldDB" id="F6DCG7"/>
<evidence type="ECO:0000259" key="6">
    <source>
        <dbReference type="Pfam" id="PF18267"/>
    </source>
</evidence>
<dbReference type="InterPro" id="IPR041575">
    <property type="entry name" value="Rubredoxin_C"/>
</dbReference>
<dbReference type="Gene3D" id="3.30.390.30">
    <property type="match status" value="1"/>
</dbReference>
<evidence type="ECO:0000313" key="7">
    <source>
        <dbReference type="EMBL" id="AEG31553.1"/>
    </source>
</evidence>
<comment type="cofactor">
    <cofactor evidence="1">
        <name>FAD</name>
        <dbReference type="ChEBI" id="CHEBI:57692"/>
    </cofactor>
</comment>
<evidence type="ECO:0000313" key="8">
    <source>
        <dbReference type="Proteomes" id="UP000009232"/>
    </source>
</evidence>
<proteinExistence type="inferred from homology"/>
<dbReference type="Proteomes" id="UP000009232">
    <property type="component" value="Chromosome"/>
</dbReference>
<dbReference type="KEGG" id="tcy:Thicy_0781"/>
<accession>F6DCG7</accession>
<evidence type="ECO:0000256" key="3">
    <source>
        <dbReference type="ARBA" id="ARBA00022630"/>
    </source>
</evidence>
<dbReference type="Pfam" id="PF18267">
    <property type="entry name" value="Rubredoxin_C"/>
    <property type="match status" value="1"/>
</dbReference>
<keyword evidence="7" id="KW-0560">Oxidoreductase</keyword>
<name>F6DCG7_THICA</name>
<reference evidence="7 8" key="1">
    <citation type="submission" date="2011-05" db="EMBL/GenBank/DDBJ databases">
        <title>Complete sequence of Thioalkalimicrobium cyclicum ALM1.</title>
        <authorList>
            <consortium name="US DOE Joint Genome Institute"/>
            <person name="Lucas S."/>
            <person name="Han J."/>
            <person name="Lapidus A."/>
            <person name="Cheng J.-F."/>
            <person name="Goodwin L."/>
            <person name="Pitluck S."/>
            <person name="Peters L."/>
            <person name="Mikhailova N."/>
            <person name="Davenport K."/>
            <person name="Han C."/>
            <person name="Tapia R."/>
            <person name="Land M."/>
            <person name="Hauser L."/>
            <person name="Kyrpides N."/>
            <person name="Ivanova N."/>
            <person name="Pagani I."/>
            <person name="Kappler U."/>
            <person name="Woyke T."/>
        </authorList>
    </citation>
    <scope>NUCLEOTIDE SEQUENCE [LARGE SCALE GENOMIC DNA]</scope>
    <source>
        <strain evidence="8">DSM 14477 / JCM 11371 / ALM1</strain>
    </source>
</reference>